<dbReference type="Proteomes" id="UP001222325">
    <property type="component" value="Unassembled WGS sequence"/>
</dbReference>
<comment type="caution">
    <text evidence="2">The sequence shown here is derived from an EMBL/GenBank/DDBJ whole genome shotgun (WGS) entry which is preliminary data.</text>
</comment>
<accession>A0AAD6TT76</accession>
<reference evidence="2" key="1">
    <citation type="submission" date="2023-03" db="EMBL/GenBank/DDBJ databases">
        <title>Massive genome expansion in bonnet fungi (Mycena s.s.) driven by repeated elements and novel gene families across ecological guilds.</title>
        <authorList>
            <consortium name="Lawrence Berkeley National Laboratory"/>
            <person name="Harder C.B."/>
            <person name="Miyauchi S."/>
            <person name="Viragh M."/>
            <person name="Kuo A."/>
            <person name="Thoen E."/>
            <person name="Andreopoulos B."/>
            <person name="Lu D."/>
            <person name="Skrede I."/>
            <person name="Drula E."/>
            <person name="Henrissat B."/>
            <person name="Morin E."/>
            <person name="Kohler A."/>
            <person name="Barry K."/>
            <person name="LaButti K."/>
            <person name="Morin E."/>
            <person name="Salamov A."/>
            <person name="Lipzen A."/>
            <person name="Mereny Z."/>
            <person name="Hegedus B."/>
            <person name="Baldrian P."/>
            <person name="Stursova M."/>
            <person name="Weitz H."/>
            <person name="Taylor A."/>
            <person name="Grigoriev I.V."/>
            <person name="Nagy L.G."/>
            <person name="Martin F."/>
            <person name="Kauserud H."/>
        </authorList>
    </citation>
    <scope>NUCLEOTIDE SEQUENCE</scope>
    <source>
        <strain evidence="2">CBHHK173m</strain>
    </source>
</reference>
<feature type="compositionally biased region" description="Low complexity" evidence="1">
    <location>
        <begin position="46"/>
        <end position="57"/>
    </location>
</feature>
<feature type="non-terminal residue" evidence="2">
    <location>
        <position position="130"/>
    </location>
</feature>
<keyword evidence="3" id="KW-1185">Reference proteome</keyword>
<feature type="compositionally biased region" description="Polar residues" evidence="1">
    <location>
        <begin position="1"/>
        <end position="17"/>
    </location>
</feature>
<evidence type="ECO:0000256" key="1">
    <source>
        <dbReference type="SAM" id="MobiDB-lite"/>
    </source>
</evidence>
<proteinExistence type="predicted"/>
<evidence type="ECO:0000313" key="2">
    <source>
        <dbReference type="EMBL" id="KAJ7075939.1"/>
    </source>
</evidence>
<evidence type="ECO:0000313" key="3">
    <source>
        <dbReference type="Proteomes" id="UP001222325"/>
    </source>
</evidence>
<dbReference type="AlphaFoldDB" id="A0AAD6TT76"/>
<gene>
    <name evidence="2" type="ORF">B0H15DRAFT_1026805</name>
</gene>
<feature type="region of interest" description="Disordered" evidence="1">
    <location>
        <begin position="90"/>
        <end position="118"/>
    </location>
</feature>
<name>A0AAD6TT76_9AGAR</name>
<sequence>MTVTPPRSPSTALSHPSSLCCPRARLTPGLRPRAHLPAPNSHAQIAPRCAAATRTPPRSVRPCIRIHAPHRNRRPRPAICDSRCTIQNQKSDAPPAVLRQRRHDTAEPTRPSLTCHGLTNPCEEVRRPRF</sequence>
<dbReference type="EMBL" id="JARJCN010000087">
    <property type="protein sequence ID" value="KAJ7075939.1"/>
    <property type="molecule type" value="Genomic_DNA"/>
</dbReference>
<feature type="region of interest" description="Disordered" evidence="1">
    <location>
        <begin position="1"/>
        <end position="57"/>
    </location>
</feature>
<organism evidence="2 3">
    <name type="scientific">Mycena belliarum</name>
    <dbReference type="NCBI Taxonomy" id="1033014"/>
    <lineage>
        <taxon>Eukaryota</taxon>
        <taxon>Fungi</taxon>
        <taxon>Dikarya</taxon>
        <taxon>Basidiomycota</taxon>
        <taxon>Agaricomycotina</taxon>
        <taxon>Agaricomycetes</taxon>
        <taxon>Agaricomycetidae</taxon>
        <taxon>Agaricales</taxon>
        <taxon>Marasmiineae</taxon>
        <taxon>Mycenaceae</taxon>
        <taxon>Mycena</taxon>
    </lineage>
</organism>
<protein>
    <submittedName>
        <fullName evidence="2">Uncharacterized protein</fullName>
    </submittedName>
</protein>